<accession>A0A1Y6FGS8</accession>
<dbReference type="PROSITE" id="PS51352">
    <property type="entry name" value="THIOREDOXIN_2"/>
    <property type="match status" value="1"/>
</dbReference>
<dbReference type="PANTHER" id="PTHR42852:SF6">
    <property type="entry name" value="THIOL:DISULFIDE INTERCHANGE PROTEIN DSBE"/>
    <property type="match status" value="1"/>
</dbReference>
<dbReference type="EMBL" id="FXWG01000003">
    <property type="protein sequence ID" value="SMQ73889.1"/>
    <property type="molecule type" value="Genomic_DNA"/>
</dbReference>
<dbReference type="Pfam" id="PF08534">
    <property type="entry name" value="Redoxin"/>
    <property type="match status" value="1"/>
</dbReference>
<evidence type="ECO:0000313" key="8">
    <source>
        <dbReference type="Proteomes" id="UP000194420"/>
    </source>
</evidence>
<evidence type="ECO:0000259" key="6">
    <source>
        <dbReference type="PROSITE" id="PS51352"/>
    </source>
</evidence>
<comment type="subcellular location">
    <subcellularLocation>
        <location evidence="1">Cell envelope</location>
    </subcellularLocation>
</comment>
<proteinExistence type="inferred from homology"/>
<feature type="domain" description="Thioredoxin" evidence="6">
    <location>
        <begin position="34"/>
        <end position="172"/>
    </location>
</feature>
<dbReference type="PANTHER" id="PTHR42852">
    <property type="entry name" value="THIOL:DISULFIDE INTERCHANGE PROTEIN DSBE"/>
    <property type="match status" value="1"/>
</dbReference>
<dbReference type="InterPro" id="IPR050553">
    <property type="entry name" value="Thioredoxin_ResA/DsbE_sf"/>
</dbReference>
<keyword evidence="5" id="KW-0676">Redox-active center</keyword>
<dbReference type="NCBIfam" id="TIGR00385">
    <property type="entry name" value="dsbE"/>
    <property type="match status" value="1"/>
</dbReference>
<dbReference type="InterPro" id="IPR013740">
    <property type="entry name" value="Redoxin"/>
</dbReference>
<gene>
    <name evidence="7" type="ORF">SAMN06297468_2352</name>
</gene>
<dbReference type="Proteomes" id="UP000194420">
    <property type="component" value="Unassembled WGS sequence"/>
</dbReference>
<dbReference type="AlphaFoldDB" id="A0A1Y6FGS8"/>
<dbReference type="InterPro" id="IPR036249">
    <property type="entry name" value="Thioredoxin-like_sf"/>
</dbReference>
<evidence type="ECO:0000256" key="4">
    <source>
        <dbReference type="ARBA" id="ARBA00023157"/>
    </source>
</evidence>
<sequence length="175" mass="19461">MRWTLWVPLALFAFFLGLAAYQLSQPKDEFVPSTMIGKPLPEFDLRPATEELPGVALEDFKDGTPRLLNIWASWCLPCIAEAPHLEALNEAGVEIFGVAIRDKPEDVTRFLETHGNPYTRIGADDLSALQLEIGSSGVPETFVIDGNGIIRYQHIGDVREDDVPMLLEKLREAGE</sequence>
<evidence type="ECO:0000313" key="7">
    <source>
        <dbReference type="EMBL" id="SMQ73889.1"/>
    </source>
</evidence>
<dbReference type="InterPro" id="IPR013766">
    <property type="entry name" value="Thioredoxin_domain"/>
</dbReference>
<dbReference type="GO" id="GO:0017004">
    <property type="term" value="P:cytochrome complex assembly"/>
    <property type="evidence" value="ECO:0007669"/>
    <property type="project" value="UniProtKB-KW"/>
</dbReference>
<name>A0A1Y6FGS8_9SPHN</name>
<reference evidence="8" key="1">
    <citation type="submission" date="2017-04" db="EMBL/GenBank/DDBJ databases">
        <authorList>
            <person name="Varghese N."/>
            <person name="Submissions S."/>
        </authorList>
    </citation>
    <scope>NUCLEOTIDE SEQUENCE [LARGE SCALE GENOMIC DNA]</scope>
</reference>
<dbReference type="GO" id="GO:0030288">
    <property type="term" value="C:outer membrane-bounded periplasmic space"/>
    <property type="evidence" value="ECO:0007669"/>
    <property type="project" value="InterPro"/>
</dbReference>
<comment type="similarity">
    <text evidence="2">Belongs to the thioredoxin family. DsbE subfamily.</text>
</comment>
<dbReference type="Gene3D" id="3.40.30.10">
    <property type="entry name" value="Glutaredoxin"/>
    <property type="match status" value="1"/>
</dbReference>
<dbReference type="SUPFAM" id="SSF52833">
    <property type="entry name" value="Thioredoxin-like"/>
    <property type="match status" value="1"/>
</dbReference>
<dbReference type="GO" id="GO:0015036">
    <property type="term" value="F:disulfide oxidoreductase activity"/>
    <property type="evidence" value="ECO:0007669"/>
    <property type="project" value="InterPro"/>
</dbReference>
<evidence type="ECO:0000256" key="2">
    <source>
        <dbReference type="ARBA" id="ARBA00007758"/>
    </source>
</evidence>
<evidence type="ECO:0000256" key="5">
    <source>
        <dbReference type="ARBA" id="ARBA00023284"/>
    </source>
</evidence>
<keyword evidence="8" id="KW-1185">Reference proteome</keyword>
<dbReference type="RefSeq" id="WP_086438252.1">
    <property type="nucleotide sequence ID" value="NZ_FXWG01000003.1"/>
</dbReference>
<dbReference type="CDD" id="cd03010">
    <property type="entry name" value="TlpA_like_DsbE"/>
    <property type="match status" value="1"/>
</dbReference>
<keyword evidence="3" id="KW-0201">Cytochrome c-type biogenesis</keyword>
<keyword evidence="4" id="KW-1015">Disulfide bond</keyword>
<dbReference type="InterPro" id="IPR004799">
    <property type="entry name" value="Periplasmic_diS_OxRdtase_DsbE"/>
</dbReference>
<evidence type="ECO:0000256" key="3">
    <source>
        <dbReference type="ARBA" id="ARBA00022748"/>
    </source>
</evidence>
<dbReference type="OrthoDB" id="9799347at2"/>
<protein>
    <submittedName>
        <fullName evidence="7">Cytochrome c biogenesis protein CcmG, thiol:disulfide interchange protein DsbE</fullName>
    </submittedName>
</protein>
<organism evidence="7 8">
    <name type="scientific">Altererythrobacter xiamenensis</name>
    <dbReference type="NCBI Taxonomy" id="1316679"/>
    <lineage>
        <taxon>Bacteria</taxon>
        <taxon>Pseudomonadati</taxon>
        <taxon>Pseudomonadota</taxon>
        <taxon>Alphaproteobacteria</taxon>
        <taxon>Sphingomonadales</taxon>
        <taxon>Erythrobacteraceae</taxon>
        <taxon>Altererythrobacter</taxon>
    </lineage>
</organism>
<evidence type="ECO:0000256" key="1">
    <source>
        <dbReference type="ARBA" id="ARBA00004196"/>
    </source>
</evidence>